<evidence type="ECO:0000313" key="1">
    <source>
        <dbReference type="Proteomes" id="UP000887565"/>
    </source>
</evidence>
<reference evidence="2" key="1">
    <citation type="submission" date="2022-11" db="UniProtKB">
        <authorList>
            <consortium name="WormBaseParasite"/>
        </authorList>
    </citation>
    <scope>IDENTIFICATION</scope>
</reference>
<protein>
    <submittedName>
        <fullName evidence="2">Uncharacterized protein</fullName>
    </submittedName>
</protein>
<sequence length="76" mass="8562">MEEIRNEQDLPREKLHLAVRDSAANMVLAICIGEVDDVNCYLHLLNLVVTKGILDQQTVKDMVARASTVAQEFTHK</sequence>
<organism evidence="1 2">
    <name type="scientific">Romanomermis culicivorax</name>
    <name type="common">Nematode worm</name>
    <dbReference type="NCBI Taxonomy" id="13658"/>
    <lineage>
        <taxon>Eukaryota</taxon>
        <taxon>Metazoa</taxon>
        <taxon>Ecdysozoa</taxon>
        <taxon>Nematoda</taxon>
        <taxon>Enoplea</taxon>
        <taxon>Dorylaimia</taxon>
        <taxon>Mermithida</taxon>
        <taxon>Mermithoidea</taxon>
        <taxon>Mermithidae</taxon>
        <taxon>Romanomermis</taxon>
    </lineage>
</organism>
<keyword evidence="1" id="KW-1185">Reference proteome</keyword>
<dbReference type="WBParaSite" id="nRc.2.0.1.t30935-RA">
    <property type="protein sequence ID" value="nRc.2.0.1.t30935-RA"/>
    <property type="gene ID" value="nRc.2.0.1.g30935"/>
</dbReference>
<proteinExistence type="predicted"/>
<accession>A0A915JWY7</accession>
<name>A0A915JWY7_ROMCU</name>
<dbReference type="AlphaFoldDB" id="A0A915JWY7"/>
<dbReference type="Proteomes" id="UP000887565">
    <property type="component" value="Unplaced"/>
</dbReference>
<evidence type="ECO:0000313" key="2">
    <source>
        <dbReference type="WBParaSite" id="nRc.2.0.1.t30935-RA"/>
    </source>
</evidence>